<name>A0A562SXF5_9HYPH</name>
<accession>A0A562SXF5</accession>
<dbReference type="GO" id="GO:0042840">
    <property type="term" value="P:D-glucuronate catabolic process"/>
    <property type="evidence" value="ECO:0007669"/>
    <property type="project" value="TreeGrafter"/>
</dbReference>
<dbReference type="SUPFAM" id="SSF53613">
    <property type="entry name" value="Ribokinase-like"/>
    <property type="match status" value="1"/>
</dbReference>
<proteinExistence type="inferred from homology"/>
<dbReference type="Pfam" id="PF00294">
    <property type="entry name" value="PfkB"/>
    <property type="match status" value="1"/>
</dbReference>
<dbReference type="AlphaFoldDB" id="A0A562SXF5"/>
<dbReference type="PANTHER" id="PTHR43085:SF15">
    <property type="entry name" value="2-DEHYDRO-3-DEOXYGLUCONOKINASE"/>
    <property type="match status" value="1"/>
</dbReference>
<dbReference type="Proteomes" id="UP000320593">
    <property type="component" value="Unassembled WGS sequence"/>
</dbReference>
<evidence type="ECO:0000313" key="6">
    <source>
        <dbReference type="Proteomes" id="UP000320593"/>
    </source>
</evidence>
<dbReference type="InterPro" id="IPR002173">
    <property type="entry name" value="Carboh/pur_kinase_PfkB_CS"/>
</dbReference>
<gene>
    <name evidence="5" type="ORF">JM93_02629</name>
</gene>
<keyword evidence="6" id="KW-1185">Reference proteome</keyword>
<dbReference type="Gene3D" id="3.40.1190.20">
    <property type="match status" value="1"/>
</dbReference>
<dbReference type="InterPro" id="IPR050306">
    <property type="entry name" value="PfkB_Carbo_kinase"/>
</dbReference>
<evidence type="ECO:0000259" key="4">
    <source>
        <dbReference type="Pfam" id="PF00294"/>
    </source>
</evidence>
<evidence type="ECO:0000256" key="2">
    <source>
        <dbReference type="ARBA" id="ARBA00022679"/>
    </source>
</evidence>
<organism evidence="5 6">
    <name type="scientific">Roseibium hamelinense</name>
    <dbReference type="NCBI Taxonomy" id="150831"/>
    <lineage>
        <taxon>Bacteria</taxon>
        <taxon>Pseudomonadati</taxon>
        <taxon>Pseudomonadota</taxon>
        <taxon>Alphaproteobacteria</taxon>
        <taxon>Hyphomicrobiales</taxon>
        <taxon>Stappiaceae</taxon>
        <taxon>Roseibium</taxon>
    </lineage>
</organism>
<evidence type="ECO:0000313" key="5">
    <source>
        <dbReference type="EMBL" id="TWI85922.1"/>
    </source>
</evidence>
<feature type="domain" description="Carbohydrate kinase PfkB" evidence="4">
    <location>
        <begin position="7"/>
        <end position="295"/>
    </location>
</feature>
<dbReference type="PANTHER" id="PTHR43085">
    <property type="entry name" value="HEXOKINASE FAMILY MEMBER"/>
    <property type="match status" value="1"/>
</dbReference>
<dbReference type="OrthoDB" id="9776822at2"/>
<evidence type="ECO:0000256" key="1">
    <source>
        <dbReference type="ARBA" id="ARBA00010688"/>
    </source>
</evidence>
<comment type="similarity">
    <text evidence="1">Belongs to the carbohydrate kinase PfkB family.</text>
</comment>
<dbReference type="RefSeq" id="WP_145343978.1">
    <property type="nucleotide sequence ID" value="NZ_VLLF01000006.1"/>
</dbReference>
<dbReference type="PROSITE" id="PS00584">
    <property type="entry name" value="PFKB_KINASES_2"/>
    <property type="match status" value="1"/>
</dbReference>
<dbReference type="InterPro" id="IPR011611">
    <property type="entry name" value="PfkB_dom"/>
</dbReference>
<dbReference type="GO" id="GO:0008673">
    <property type="term" value="F:2-dehydro-3-deoxygluconokinase activity"/>
    <property type="evidence" value="ECO:0007669"/>
    <property type="project" value="TreeGrafter"/>
</dbReference>
<dbReference type="CDD" id="cd01166">
    <property type="entry name" value="KdgK"/>
    <property type="match status" value="1"/>
</dbReference>
<dbReference type="GO" id="GO:0005829">
    <property type="term" value="C:cytosol"/>
    <property type="evidence" value="ECO:0007669"/>
    <property type="project" value="TreeGrafter"/>
</dbReference>
<protein>
    <submittedName>
        <fullName evidence="5">2-keto-3-deoxygluconate kinase</fullName>
    </submittedName>
</protein>
<evidence type="ECO:0000256" key="3">
    <source>
        <dbReference type="ARBA" id="ARBA00022777"/>
    </source>
</evidence>
<keyword evidence="3 5" id="KW-0418">Kinase</keyword>
<reference evidence="5 6" key="1">
    <citation type="submission" date="2019-07" db="EMBL/GenBank/DDBJ databases">
        <title>Genomic Encyclopedia of Archaeal and Bacterial Type Strains, Phase II (KMG-II): from individual species to whole genera.</title>
        <authorList>
            <person name="Goeker M."/>
        </authorList>
    </citation>
    <scope>NUCLEOTIDE SEQUENCE [LARGE SCALE GENOMIC DNA]</scope>
    <source>
        <strain evidence="5 6">ATCC BAA-252</strain>
    </source>
</reference>
<dbReference type="GO" id="GO:0006974">
    <property type="term" value="P:DNA damage response"/>
    <property type="evidence" value="ECO:0007669"/>
    <property type="project" value="TreeGrafter"/>
</dbReference>
<comment type="caution">
    <text evidence="5">The sequence shown here is derived from an EMBL/GenBank/DDBJ whole genome shotgun (WGS) entry which is preliminary data.</text>
</comment>
<dbReference type="GO" id="GO:0019698">
    <property type="term" value="P:D-galacturonate catabolic process"/>
    <property type="evidence" value="ECO:0007669"/>
    <property type="project" value="TreeGrafter"/>
</dbReference>
<keyword evidence="2" id="KW-0808">Transferase</keyword>
<dbReference type="InterPro" id="IPR029056">
    <property type="entry name" value="Ribokinase-like"/>
</dbReference>
<dbReference type="EMBL" id="VLLF01000006">
    <property type="protein sequence ID" value="TWI85922.1"/>
    <property type="molecule type" value="Genomic_DNA"/>
</dbReference>
<sequence>MTPTFLSVGECMVEMAPFDNDLFKMNFAGDTLNTAWYARQLLPVDWRVSYCTCIGEDQLSAQMHAFMEASSIDTSHISTVPNRTVGLYVTQLDGGERSFTYWRENSAARRLAARSDHIEAAFVAAGIIFFSGITLAILPEADRAVFLDQLEKARRNGVQVAFDPNLRPQLWENEDVMCRQIMAAARICDIVMPSFEDEARYFSDENPQKTVNRYKKAGANLLVVKNGPNDILLSTFEGQTTVQAQRAAKVVDTTAAGDSFNAGFLAKLLADETPVDAVQYGSKIAAQVIGQRGALVDLDPDLLK</sequence>